<dbReference type="PROSITE" id="PS50846">
    <property type="entry name" value="HMA_2"/>
    <property type="match status" value="1"/>
</dbReference>
<dbReference type="PANTHER" id="PTHR22814:SF312">
    <property type="entry name" value="HEAVY METAL-ASSOCIATED ISOPRENYLATED PLANT PROTEIN 29"/>
    <property type="match status" value="1"/>
</dbReference>
<feature type="domain" description="HMA" evidence="2">
    <location>
        <begin position="19"/>
        <end position="84"/>
    </location>
</feature>
<gene>
    <name evidence="3" type="ORF">V6N12_040121</name>
</gene>
<evidence type="ECO:0000259" key="2">
    <source>
        <dbReference type="PROSITE" id="PS50846"/>
    </source>
</evidence>
<accession>A0ABR2E441</accession>
<evidence type="ECO:0000256" key="1">
    <source>
        <dbReference type="ARBA" id="ARBA00022723"/>
    </source>
</evidence>
<keyword evidence="4" id="KW-1185">Reference proteome</keyword>
<dbReference type="Gene3D" id="3.30.70.100">
    <property type="match status" value="1"/>
</dbReference>
<comment type="caution">
    <text evidence="3">The sequence shown here is derived from an EMBL/GenBank/DDBJ whole genome shotgun (WGS) entry which is preliminary data.</text>
</comment>
<dbReference type="SUPFAM" id="SSF55008">
    <property type="entry name" value="HMA, heavy metal-associated domain"/>
    <property type="match status" value="1"/>
</dbReference>
<reference evidence="3 4" key="1">
    <citation type="journal article" date="2024" name="G3 (Bethesda)">
        <title>Genome assembly of Hibiscus sabdariffa L. provides insights into metabolisms of medicinal natural products.</title>
        <authorList>
            <person name="Kim T."/>
        </authorList>
    </citation>
    <scope>NUCLEOTIDE SEQUENCE [LARGE SCALE GENOMIC DNA]</scope>
    <source>
        <strain evidence="3">TK-2024</strain>
        <tissue evidence="3">Old leaves</tissue>
    </source>
</reference>
<dbReference type="EMBL" id="JBBPBM010000020">
    <property type="protein sequence ID" value="KAK8551484.1"/>
    <property type="molecule type" value="Genomic_DNA"/>
</dbReference>
<protein>
    <recommendedName>
        <fullName evidence="2">HMA domain-containing protein</fullName>
    </recommendedName>
</protein>
<dbReference type="Proteomes" id="UP001472677">
    <property type="component" value="Unassembled WGS sequence"/>
</dbReference>
<evidence type="ECO:0000313" key="4">
    <source>
        <dbReference type="Proteomes" id="UP001472677"/>
    </source>
</evidence>
<dbReference type="InterPro" id="IPR036163">
    <property type="entry name" value="HMA_dom_sf"/>
</dbReference>
<dbReference type="PANTHER" id="PTHR22814">
    <property type="entry name" value="COPPER TRANSPORT PROTEIN ATOX1-RELATED"/>
    <property type="match status" value="1"/>
</dbReference>
<keyword evidence="1" id="KW-0479">Metal-binding</keyword>
<organism evidence="3 4">
    <name type="scientific">Hibiscus sabdariffa</name>
    <name type="common">roselle</name>
    <dbReference type="NCBI Taxonomy" id="183260"/>
    <lineage>
        <taxon>Eukaryota</taxon>
        <taxon>Viridiplantae</taxon>
        <taxon>Streptophyta</taxon>
        <taxon>Embryophyta</taxon>
        <taxon>Tracheophyta</taxon>
        <taxon>Spermatophyta</taxon>
        <taxon>Magnoliopsida</taxon>
        <taxon>eudicotyledons</taxon>
        <taxon>Gunneridae</taxon>
        <taxon>Pentapetalae</taxon>
        <taxon>rosids</taxon>
        <taxon>malvids</taxon>
        <taxon>Malvales</taxon>
        <taxon>Malvaceae</taxon>
        <taxon>Malvoideae</taxon>
        <taxon>Hibiscus</taxon>
    </lineage>
</organism>
<name>A0ABR2E441_9ROSI</name>
<dbReference type="Pfam" id="PF00403">
    <property type="entry name" value="HMA"/>
    <property type="match status" value="1"/>
</dbReference>
<dbReference type="InterPro" id="IPR006121">
    <property type="entry name" value="HMA_dom"/>
</dbReference>
<sequence>MKLALPAAPNNLEELTWNLRIIEMRVNMDCEGCATKIKKELGKLKGVDSVDVDMYMQKVTVMGWAAADQKKMLKKVRKTGKRAELWPSPYKPENQFYYEYYQSQPMITYHATGRSSSYNYYKHGYDGHDHGYYQPPPYSTLVDEQASSIFSDENPHACSLM</sequence>
<evidence type="ECO:0000313" key="3">
    <source>
        <dbReference type="EMBL" id="KAK8551484.1"/>
    </source>
</evidence>
<dbReference type="CDD" id="cd00371">
    <property type="entry name" value="HMA"/>
    <property type="match status" value="1"/>
</dbReference>
<proteinExistence type="predicted"/>